<dbReference type="GO" id="GO:0032993">
    <property type="term" value="C:protein-DNA complex"/>
    <property type="evidence" value="ECO:0007669"/>
    <property type="project" value="TreeGrafter"/>
</dbReference>
<feature type="domain" description="OmpR/PhoB-type" evidence="9">
    <location>
        <begin position="126"/>
        <end position="225"/>
    </location>
</feature>
<evidence type="ECO:0000256" key="1">
    <source>
        <dbReference type="ARBA" id="ARBA00022553"/>
    </source>
</evidence>
<gene>
    <name evidence="10" type="ORF">CMC5_073010</name>
</gene>
<dbReference type="Pfam" id="PF00486">
    <property type="entry name" value="Trans_reg_C"/>
    <property type="match status" value="1"/>
</dbReference>
<reference evidence="10 11" key="1">
    <citation type="submission" date="2015-07" db="EMBL/GenBank/DDBJ databases">
        <title>Genome analysis of myxobacterium Chondromyces crocatus Cm c5 reveals a high potential for natural compound synthesis and the genetic basis for the loss of fruiting body formation.</title>
        <authorList>
            <person name="Zaburannyi N."/>
            <person name="Bunk B."/>
            <person name="Maier J."/>
            <person name="Overmann J."/>
            <person name="Mueller R."/>
        </authorList>
    </citation>
    <scope>NUCLEOTIDE SEQUENCE [LARGE SCALE GENOMIC DNA]</scope>
    <source>
        <strain evidence="10 11">Cm c5</strain>
    </source>
</reference>
<evidence type="ECO:0000256" key="7">
    <source>
        <dbReference type="PROSITE-ProRule" id="PRU01091"/>
    </source>
</evidence>
<evidence type="ECO:0000313" key="10">
    <source>
        <dbReference type="EMBL" id="AKT43073.1"/>
    </source>
</evidence>
<evidence type="ECO:0000256" key="3">
    <source>
        <dbReference type="ARBA" id="ARBA00023015"/>
    </source>
</evidence>
<dbReference type="Gene3D" id="1.10.10.10">
    <property type="entry name" value="Winged helix-like DNA-binding domain superfamily/Winged helix DNA-binding domain"/>
    <property type="match status" value="1"/>
</dbReference>
<keyword evidence="1 6" id="KW-0597">Phosphoprotein</keyword>
<dbReference type="InterPro" id="IPR039420">
    <property type="entry name" value="WalR-like"/>
</dbReference>
<dbReference type="PANTHER" id="PTHR48111">
    <property type="entry name" value="REGULATOR OF RPOS"/>
    <property type="match status" value="1"/>
</dbReference>
<name>A0A0K1ER47_CHOCO</name>
<keyword evidence="11" id="KW-1185">Reference proteome</keyword>
<organism evidence="10 11">
    <name type="scientific">Chondromyces crocatus</name>
    <dbReference type="NCBI Taxonomy" id="52"/>
    <lineage>
        <taxon>Bacteria</taxon>
        <taxon>Pseudomonadati</taxon>
        <taxon>Myxococcota</taxon>
        <taxon>Polyangia</taxon>
        <taxon>Polyangiales</taxon>
        <taxon>Polyangiaceae</taxon>
        <taxon>Chondromyces</taxon>
    </lineage>
</organism>
<dbReference type="Gene3D" id="3.40.50.2300">
    <property type="match status" value="1"/>
</dbReference>
<keyword evidence="3" id="KW-0805">Transcription regulation</keyword>
<dbReference type="SUPFAM" id="SSF52172">
    <property type="entry name" value="CheY-like"/>
    <property type="match status" value="1"/>
</dbReference>
<feature type="modified residue" description="4-aspartylphosphate" evidence="6">
    <location>
        <position position="54"/>
    </location>
</feature>
<evidence type="ECO:0000259" key="8">
    <source>
        <dbReference type="PROSITE" id="PS50110"/>
    </source>
</evidence>
<proteinExistence type="predicted"/>
<dbReference type="SUPFAM" id="SSF46894">
    <property type="entry name" value="C-terminal effector domain of the bipartite response regulators"/>
    <property type="match status" value="1"/>
</dbReference>
<dbReference type="SMART" id="SM00862">
    <property type="entry name" value="Trans_reg_C"/>
    <property type="match status" value="1"/>
</dbReference>
<dbReference type="GO" id="GO:0006355">
    <property type="term" value="P:regulation of DNA-templated transcription"/>
    <property type="evidence" value="ECO:0007669"/>
    <property type="project" value="InterPro"/>
</dbReference>
<feature type="DNA-binding region" description="OmpR/PhoB-type" evidence="7">
    <location>
        <begin position="126"/>
        <end position="225"/>
    </location>
</feature>
<dbReference type="PROSITE" id="PS50110">
    <property type="entry name" value="RESPONSE_REGULATORY"/>
    <property type="match status" value="1"/>
</dbReference>
<dbReference type="GO" id="GO:0000156">
    <property type="term" value="F:phosphorelay response regulator activity"/>
    <property type="evidence" value="ECO:0007669"/>
    <property type="project" value="TreeGrafter"/>
</dbReference>
<dbReference type="InterPro" id="IPR011006">
    <property type="entry name" value="CheY-like_superfamily"/>
</dbReference>
<keyword evidence="4 7" id="KW-0238">DNA-binding</keyword>
<dbReference type="GO" id="GO:0000976">
    <property type="term" value="F:transcription cis-regulatory region binding"/>
    <property type="evidence" value="ECO:0007669"/>
    <property type="project" value="TreeGrafter"/>
</dbReference>
<dbReference type="InterPro" id="IPR001867">
    <property type="entry name" value="OmpR/PhoB-type_DNA-bd"/>
</dbReference>
<dbReference type="CDD" id="cd00383">
    <property type="entry name" value="trans_reg_C"/>
    <property type="match status" value="1"/>
</dbReference>
<dbReference type="GO" id="GO:0005829">
    <property type="term" value="C:cytosol"/>
    <property type="evidence" value="ECO:0007669"/>
    <property type="project" value="TreeGrafter"/>
</dbReference>
<dbReference type="InterPro" id="IPR001789">
    <property type="entry name" value="Sig_transdc_resp-reg_receiver"/>
</dbReference>
<evidence type="ECO:0000259" key="9">
    <source>
        <dbReference type="PROSITE" id="PS51755"/>
    </source>
</evidence>
<dbReference type="Proteomes" id="UP000067626">
    <property type="component" value="Chromosome"/>
</dbReference>
<dbReference type="PANTHER" id="PTHR48111:SF22">
    <property type="entry name" value="REGULATOR OF RPOS"/>
    <property type="match status" value="1"/>
</dbReference>
<dbReference type="SMART" id="SM00448">
    <property type="entry name" value="REC"/>
    <property type="match status" value="1"/>
</dbReference>
<sequence length="234" mass="26103">MGAVKLLVVEDEPKMVRLLERGLREEGHQVDVCTSGVVAVEQAEAVAYDVILLDWSLPEMDGLAVLRRWRERDLRTPVLLLTARGTVGERVTGLRAGADDYLVKPFDFEELVARLEALHRRAGGHDVERRLGPLLLDARRRTLSCGQEERTLTGREFALLSELWGHAGDVLTRSELLSTVWGTGFDGAPNVVDVYVGYLRTKLRELAGEAVLIQAVRGVGFRLVITEPKREGRR</sequence>
<evidence type="ECO:0000256" key="5">
    <source>
        <dbReference type="ARBA" id="ARBA00023163"/>
    </source>
</evidence>
<feature type="domain" description="Response regulatory" evidence="8">
    <location>
        <begin position="5"/>
        <end position="119"/>
    </location>
</feature>
<dbReference type="CDD" id="cd17624">
    <property type="entry name" value="REC_OmpR_PmrA-like"/>
    <property type="match status" value="1"/>
</dbReference>
<accession>A0A0K1ER47</accession>
<dbReference type="FunFam" id="3.40.50.2300:FF:000002">
    <property type="entry name" value="DNA-binding response regulator PhoP"/>
    <property type="match status" value="1"/>
</dbReference>
<protein>
    <submittedName>
        <fullName evidence="10">Transcriptional regulator</fullName>
    </submittedName>
</protein>
<evidence type="ECO:0000256" key="2">
    <source>
        <dbReference type="ARBA" id="ARBA00023012"/>
    </source>
</evidence>
<evidence type="ECO:0000256" key="4">
    <source>
        <dbReference type="ARBA" id="ARBA00023125"/>
    </source>
</evidence>
<dbReference type="InterPro" id="IPR016032">
    <property type="entry name" value="Sig_transdc_resp-reg_C-effctor"/>
</dbReference>
<dbReference type="Gene3D" id="6.10.250.690">
    <property type="match status" value="1"/>
</dbReference>
<dbReference type="EMBL" id="CP012159">
    <property type="protein sequence ID" value="AKT43073.1"/>
    <property type="molecule type" value="Genomic_DNA"/>
</dbReference>
<evidence type="ECO:0000313" key="11">
    <source>
        <dbReference type="Proteomes" id="UP000067626"/>
    </source>
</evidence>
<dbReference type="InterPro" id="IPR036388">
    <property type="entry name" value="WH-like_DNA-bd_sf"/>
</dbReference>
<dbReference type="KEGG" id="ccro:CMC5_073010"/>
<keyword evidence="2" id="KW-0902">Two-component regulatory system</keyword>
<dbReference type="AlphaFoldDB" id="A0A0K1ER47"/>
<dbReference type="PROSITE" id="PS51755">
    <property type="entry name" value="OMPR_PHOB"/>
    <property type="match status" value="1"/>
</dbReference>
<evidence type="ECO:0000256" key="6">
    <source>
        <dbReference type="PROSITE-ProRule" id="PRU00169"/>
    </source>
</evidence>
<dbReference type="Pfam" id="PF00072">
    <property type="entry name" value="Response_reg"/>
    <property type="match status" value="1"/>
</dbReference>
<dbReference type="STRING" id="52.CMC5_073010"/>
<keyword evidence="5" id="KW-0804">Transcription</keyword>